<keyword evidence="2" id="KW-1185">Reference proteome</keyword>
<protein>
    <submittedName>
        <fullName evidence="3">SMG6</fullName>
    </submittedName>
</protein>
<proteinExistence type="predicted"/>
<feature type="region of interest" description="Disordered" evidence="1">
    <location>
        <begin position="26"/>
        <end position="150"/>
    </location>
</feature>
<evidence type="ECO:0000256" key="1">
    <source>
        <dbReference type="SAM" id="MobiDB-lite"/>
    </source>
</evidence>
<sequence>MGVKGESNSQRAKPLATGEQLRLARLTLEGNSSDEDPSNIQRLIKKKSKKEKKKDEDDRRPTRGQSSTRGRGVFSDRGTRGRSGGGGPSRGASRGAHASARGRGALSSGSGGSQRAQPSGPLSEASPKTVSADTDLSEENNDWKTGPMVY</sequence>
<evidence type="ECO:0000313" key="2">
    <source>
        <dbReference type="Proteomes" id="UP000095283"/>
    </source>
</evidence>
<dbReference type="AlphaFoldDB" id="A0A1I7XQ44"/>
<evidence type="ECO:0000313" key="3">
    <source>
        <dbReference type="WBParaSite" id="Hba_19464"/>
    </source>
</evidence>
<accession>A0A1I7XQ44</accession>
<reference evidence="3" key="1">
    <citation type="submission" date="2016-11" db="UniProtKB">
        <authorList>
            <consortium name="WormBaseParasite"/>
        </authorList>
    </citation>
    <scope>IDENTIFICATION</scope>
</reference>
<dbReference type="Proteomes" id="UP000095283">
    <property type="component" value="Unplaced"/>
</dbReference>
<organism evidence="2 3">
    <name type="scientific">Heterorhabditis bacteriophora</name>
    <name type="common">Entomopathogenic nematode worm</name>
    <dbReference type="NCBI Taxonomy" id="37862"/>
    <lineage>
        <taxon>Eukaryota</taxon>
        <taxon>Metazoa</taxon>
        <taxon>Ecdysozoa</taxon>
        <taxon>Nematoda</taxon>
        <taxon>Chromadorea</taxon>
        <taxon>Rhabditida</taxon>
        <taxon>Rhabditina</taxon>
        <taxon>Rhabditomorpha</taxon>
        <taxon>Strongyloidea</taxon>
        <taxon>Heterorhabditidae</taxon>
        <taxon>Heterorhabditis</taxon>
    </lineage>
</organism>
<feature type="compositionally biased region" description="Low complexity" evidence="1">
    <location>
        <begin position="90"/>
        <end position="120"/>
    </location>
</feature>
<dbReference type="WBParaSite" id="Hba_19464">
    <property type="protein sequence ID" value="Hba_19464"/>
    <property type="gene ID" value="Hba_19464"/>
</dbReference>
<feature type="compositionally biased region" description="Basic residues" evidence="1">
    <location>
        <begin position="43"/>
        <end position="52"/>
    </location>
</feature>
<name>A0A1I7XQ44_HETBA</name>